<evidence type="ECO:0000313" key="2">
    <source>
        <dbReference type="EMBL" id="KAK2083825.1"/>
    </source>
</evidence>
<feature type="compositionally biased region" description="Pro residues" evidence="1">
    <location>
        <begin position="44"/>
        <end position="54"/>
    </location>
</feature>
<feature type="non-terminal residue" evidence="2">
    <location>
        <position position="1"/>
    </location>
</feature>
<sequence length="136" mass="14368">DFLHSTRRGRLELRPQTKATPLPFKMRQLPAPASAPRAASSPSPSAPAPTPTPPRALGVGASLPPARCPSHMQSVTAGEGSRVRAPTRALRRGDSEQLAYSVRLRLPSMHFQAPSYLGAAAPGSERPEETGSLGRS</sequence>
<keyword evidence="3" id="KW-1185">Reference proteome</keyword>
<dbReference type="Proteomes" id="UP001266305">
    <property type="component" value="Unassembled WGS sequence"/>
</dbReference>
<reference evidence="2 3" key="1">
    <citation type="submission" date="2023-05" db="EMBL/GenBank/DDBJ databases">
        <title>B98-5 Cell Line De Novo Hybrid Assembly: An Optical Mapping Approach.</title>
        <authorList>
            <person name="Kananen K."/>
            <person name="Auerbach J.A."/>
            <person name="Kautto E."/>
            <person name="Blachly J.S."/>
        </authorList>
    </citation>
    <scope>NUCLEOTIDE SEQUENCE [LARGE SCALE GENOMIC DNA]</scope>
    <source>
        <strain evidence="2">B95-8</strain>
        <tissue evidence="2">Cell line</tissue>
    </source>
</reference>
<protein>
    <submittedName>
        <fullName evidence="2">Uncharacterized protein</fullName>
    </submittedName>
</protein>
<name>A0ABQ9TGD8_SAGOE</name>
<comment type="caution">
    <text evidence="2">The sequence shown here is derived from an EMBL/GenBank/DDBJ whole genome shotgun (WGS) entry which is preliminary data.</text>
</comment>
<evidence type="ECO:0000256" key="1">
    <source>
        <dbReference type="SAM" id="MobiDB-lite"/>
    </source>
</evidence>
<organism evidence="2 3">
    <name type="scientific">Saguinus oedipus</name>
    <name type="common">Cotton-top tamarin</name>
    <name type="synonym">Oedipomidas oedipus</name>
    <dbReference type="NCBI Taxonomy" id="9490"/>
    <lineage>
        <taxon>Eukaryota</taxon>
        <taxon>Metazoa</taxon>
        <taxon>Chordata</taxon>
        <taxon>Craniata</taxon>
        <taxon>Vertebrata</taxon>
        <taxon>Euteleostomi</taxon>
        <taxon>Mammalia</taxon>
        <taxon>Eutheria</taxon>
        <taxon>Euarchontoglires</taxon>
        <taxon>Primates</taxon>
        <taxon>Haplorrhini</taxon>
        <taxon>Platyrrhini</taxon>
        <taxon>Cebidae</taxon>
        <taxon>Callitrichinae</taxon>
        <taxon>Saguinus</taxon>
    </lineage>
</organism>
<feature type="compositionally biased region" description="Low complexity" evidence="1">
    <location>
        <begin position="30"/>
        <end position="43"/>
    </location>
</feature>
<feature type="region of interest" description="Disordered" evidence="1">
    <location>
        <begin position="115"/>
        <end position="136"/>
    </location>
</feature>
<evidence type="ECO:0000313" key="3">
    <source>
        <dbReference type="Proteomes" id="UP001266305"/>
    </source>
</evidence>
<feature type="region of interest" description="Disordered" evidence="1">
    <location>
        <begin position="1"/>
        <end position="95"/>
    </location>
</feature>
<proteinExistence type="predicted"/>
<feature type="compositionally biased region" description="Basic and acidic residues" evidence="1">
    <location>
        <begin position="1"/>
        <end position="15"/>
    </location>
</feature>
<dbReference type="EMBL" id="JASSZA010000023">
    <property type="protein sequence ID" value="KAK2083825.1"/>
    <property type="molecule type" value="Genomic_DNA"/>
</dbReference>
<accession>A0ABQ9TGD8</accession>
<gene>
    <name evidence="2" type="ORF">P7K49_039061</name>
</gene>